<reference evidence="1" key="1">
    <citation type="submission" date="2020-11" db="EMBL/GenBank/DDBJ databases">
        <authorList>
            <consortium name="DOE Joint Genome Institute"/>
            <person name="Ahrendt S."/>
            <person name="Riley R."/>
            <person name="Andreopoulos W."/>
            <person name="Labutti K."/>
            <person name="Pangilinan J."/>
            <person name="Ruiz-Duenas F.J."/>
            <person name="Barrasa J.M."/>
            <person name="Sanchez-Garcia M."/>
            <person name="Camarero S."/>
            <person name="Miyauchi S."/>
            <person name="Serrano A."/>
            <person name="Linde D."/>
            <person name="Babiker R."/>
            <person name="Drula E."/>
            <person name="Ayuso-Fernandez I."/>
            <person name="Pacheco R."/>
            <person name="Padilla G."/>
            <person name="Ferreira P."/>
            <person name="Barriuso J."/>
            <person name="Kellner H."/>
            <person name="Castanera R."/>
            <person name="Alfaro M."/>
            <person name="Ramirez L."/>
            <person name="Pisabarro A.G."/>
            <person name="Kuo A."/>
            <person name="Tritt A."/>
            <person name="Lipzen A."/>
            <person name="He G."/>
            <person name="Yan M."/>
            <person name="Ng V."/>
            <person name="Cullen D."/>
            <person name="Martin F."/>
            <person name="Rosso M.-N."/>
            <person name="Henrissat B."/>
            <person name="Hibbett D."/>
            <person name="Martinez A.T."/>
            <person name="Grigoriev I.V."/>
        </authorList>
    </citation>
    <scope>NUCLEOTIDE SEQUENCE</scope>
    <source>
        <strain evidence="1">CIRM-BRFM 674</strain>
    </source>
</reference>
<comment type="caution">
    <text evidence="1">The sequence shown here is derived from an EMBL/GenBank/DDBJ whole genome shotgun (WGS) entry which is preliminary data.</text>
</comment>
<evidence type="ECO:0000313" key="2">
    <source>
        <dbReference type="Proteomes" id="UP000807469"/>
    </source>
</evidence>
<gene>
    <name evidence="1" type="ORF">BDN70DRAFT_939583</name>
</gene>
<keyword evidence="2" id="KW-1185">Reference proteome</keyword>
<name>A0A9P5YL15_9AGAR</name>
<dbReference type="Proteomes" id="UP000807469">
    <property type="component" value="Unassembled WGS sequence"/>
</dbReference>
<accession>A0A9P5YL15</accession>
<dbReference type="EMBL" id="MU155923">
    <property type="protein sequence ID" value="KAF9470580.1"/>
    <property type="molecule type" value="Genomic_DNA"/>
</dbReference>
<organism evidence="1 2">
    <name type="scientific">Pholiota conissans</name>
    <dbReference type="NCBI Taxonomy" id="109636"/>
    <lineage>
        <taxon>Eukaryota</taxon>
        <taxon>Fungi</taxon>
        <taxon>Dikarya</taxon>
        <taxon>Basidiomycota</taxon>
        <taxon>Agaricomycotina</taxon>
        <taxon>Agaricomycetes</taxon>
        <taxon>Agaricomycetidae</taxon>
        <taxon>Agaricales</taxon>
        <taxon>Agaricineae</taxon>
        <taxon>Strophariaceae</taxon>
        <taxon>Pholiota</taxon>
    </lineage>
</organism>
<sequence length="49" mass="5336">MYRFQLLTIVLPFLLSIVAVCFGGIISTRGLDASIVRFRDSSPSTTTTA</sequence>
<protein>
    <submittedName>
        <fullName evidence="1">Uncharacterized protein</fullName>
    </submittedName>
</protein>
<evidence type="ECO:0000313" key="1">
    <source>
        <dbReference type="EMBL" id="KAF9470580.1"/>
    </source>
</evidence>
<dbReference type="AlphaFoldDB" id="A0A9P5YL15"/>
<proteinExistence type="predicted"/>